<name>A0A345P373_9GAMM</name>
<dbReference type="KEGG" id="mbah:HYN46_01795"/>
<proteinExistence type="predicted"/>
<dbReference type="AlphaFoldDB" id="A0A345P373"/>
<dbReference type="OrthoDB" id="7063194at2"/>
<reference evidence="1 2" key="1">
    <citation type="submission" date="2018-07" db="EMBL/GenBank/DDBJ databases">
        <title>Genome sequencing of Moraxellaceae gen. HYN0046.</title>
        <authorList>
            <person name="Kim M."/>
            <person name="Yi H."/>
        </authorList>
    </citation>
    <scope>NUCLEOTIDE SEQUENCE [LARGE SCALE GENOMIC DNA]</scope>
    <source>
        <strain evidence="1 2">HYN0046</strain>
    </source>
</reference>
<organism evidence="1 2">
    <name type="scientific">Aquirhabdus parva</name>
    <dbReference type="NCBI Taxonomy" id="2283318"/>
    <lineage>
        <taxon>Bacteria</taxon>
        <taxon>Pseudomonadati</taxon>
        <taxon>Pseudomonadota</taxon>
        <taxon>Gammaproteobacteria</taxon>
        <taxon>Moraxellales</taxon>
        <taxon>Moraxellaceae</taxon>
        <taxon>Aquirhabdus</taxon>
    </lineage>
</organism>
<evidence type="ECO:0000313" key="2">
    <source>
        <dbReference type="Proteomes" id="UP000253940"/>
    </source>
</evidence>
<dbReference type="EMBL" id="CP031222">
    <property type="protein sequence ID" value="AXI01732.1"/>
    <property type="molecule type" value="Genomic_DNA"/>
</dbReference>
<gene>
    <name evidence="1" type="ORF">HYN46_01795</name>
</gene>
<keyword evidence="2" id="KW-1185">Reference proteome</keyword>
<dbReference type="Proteomes" id="UP000253940">
    <property type="component" value="Chromosome"/>
</dbReference>
<dbReference type="InterPro" id="IPR021223">
    <property type="entry name" value="AbiGi"/>
</dbReference>
<accession>A0A345P373</accession>
<dbReference type="Pfam" id="PF10899">
    <property type="entry name" value="AbiGi"/>
    <property type="match status" value="1"/>
</dbReference>
<sequence>MSFRPGTVSKILWHFTGGPQWDIQINKQLAQLKPAASAYEALKSIVSSGELRVGNYREVVKVIIPQKRRFNTSSKEVEHLVNFPVVVESSPVCCVADIPLQHLAYHANRYGKIAIGFHREAIVRAGFNPVMYTLEDTALLNSIYQGYSAIDEIDPFEAQSELDSFESEVEDILITNEIDEKADSFSVSAALENLGDGRDQIGKSYADFLAYIKTFNENEFDTIYCEREWRSTSTFKFSIEDIAIIILPKGGDDFDFYHHFLEGMHLPRSVTVAAWEDLIEH</sequence>
<protein>
    <submittedName>
        <fullName evidence="1">Uncharacterized protein</fullName>
    </submittedName>
</protein>
<evidence type="ECO:0000313" key="1">
    <source>
        <dbReference type="EMBL" id="AXI01732.1"/>
    </source>
</evidence>